<dbReference type="EMBL" id="JAUE01000090">
    <property type="protein sequence ID" value="KIS15240.1"/>
    <property type="molecule type" value="Genomic_DNA"/>
</dbReference>
<feature type="domain" description="CNA-B" evidence="10">
    <location>
        <begin position="533"/>
        <end position="607"/>
    </location>
</feature>
<name>A0AAW3GJJ3_STRSZ</name>
<keyword evidence="8" id="KW-1133">Transmembrane helix</keyword>
<evidence type="ECO:0000259" key="9">
    <source>
        <dbReference type="Pfam" id="PF05737"/>
    </source>
</evidence>
<dbReference type="InterPro" id="IPR008456">
    <property type="entry name" value="Collagen-bd_dom"/>
</dbReference>
<keyword evidence="8" id="KW-0812">Transmembrane</keyword>
<comment type="similarity">
    <text evidence="2">Belongs to the serine-aspartate repeat-containing protein (SDr) family.</text>
</comment>
<gene>
    <name evidence="13" type="ORF">AT55_02020</name>
</gene>
<reference evidence="13 14" key="1">
    <citation type="submission" date="2013-11" db="EMBL/GenBank/DDBJ databases">
        <authorList>
            <person name="da Piedade I."/>
            <person name="Tang M.H.E."/>
            <person name="Bojesen A.M."/>
        </authorList>
    </citation>
    <scope>NUCLEOTIDE SEQUENCE [LARGE SCALE GENOMIC DNA]</scope>
    <source>
        <strain evidence="13 14">Sz4is</strain>
    </source>
</reference>
<dbReference type="RefSeq" id="WP_043037477.1">
    <property type="nucleotide sequence ID" value="NZ_JAUE01000090.1"/>
</dbReference>
<dbReference type="Pfam" id="PF05738">
    <property type="entry name" value="Cna_B"/>
    <property type="match status" value="2"/>
</dbReference>
<feature type="domain" description="SDR-like Ig" evidence="12">
    <location>
        <begin position="63"/>
        <end position="158"/>
    </location>
</feature>
<dbReference type="SUPFAM" id="SSF49478">
    <property type="entry name" value="Cna protein B-type domain"/>
    <property type="match status" value="3"/>
</dbReference>
<keyword evidence="8" id="KW-0472">Membrane</keyword>
<dbReference type="InterPro" id="IPR041171">
    <property type="entry name" value="SDR_Ig"/>
</dbReference>
<evidence type="ECO:0000256" key="3">
    <source>
        <dbReference type="ARBA" id="ARBA00022512"/>
    </source>
</evidence>
<dbReference type="InterPro" id="IPR041033">
    <property type="entry name" value="SpaA_PFL_dom_1"/>
</dbReference>
<dbReference type="GO" id="GO:0007155">
    <property type="term" value="P:cell adhesion"/>
    <property type="evidence" value="ECO:0007669"/>
    <property type="project" value="InterPro"/>
</dbReference>
<evidence type="ECO:0000256" key="7">
    <source>
        <dbReference type="SAM" id="MobiDB-lite"/>
    </source>
</evidence>
<dbReference type="SUPFAM" id="SSF49401">
    <property type="entry name" value="Bacterial adhesins"/>
    <property type="match status" value="2"/>
</dbReference>
<dbReference type="Pfam" id="PF17802">
    <property type="entry name" value="SpaA"/>
    <property type="match status" value="1"/>
</dbReference>
<dbReference type="Pfam" id="PF05737">
    <property type="entry name" value="Collagen_bind"/>
    <property type="match status" value="1"/>
</dbReference>
<dbReference type="InterPro" id="IPR013783">
    <property type="entry name" value="Ig-like_fold"/>
</dbReference>
<dbReference type="Gene3D" id="2.60.40.1140">
    <property type="entry name" value="Collagen-binding surface protein Cna, B-type domain"/>
    <property type="match status" value="2"/>
</dbReference>
<evidence type="ECO:0000256" key="4">
    <source>
        <dbReference type="ARBA" id="ARBA00022525"/>
    </source>
</evidence>
<dbReference type="InterPro" id="IPR008454">
    <property type="entry name" value="Collagen-bd_Cna-like_B-typ_dom"/>
</dbReference>
<comment type="caution">
    <text evidence="13">The sequence shown here is derived from an EMBL/GenBank/DDBJ whole genome shotgun (WGS) entry which is preliminary data.</text>
</comment>
<evidence type="ECO:0000259" key="10">
    <source>
        <dbReference type="Pfam" id="PF05738"/>
    </source>
</evidence>
<keyword evidence="3" id="KW-0134">Cell wall</keyword>
<keyword evidence="6" id="KW-0572">Peptidoglycan-anchor</keyword>
<feature type="compositionally biased region" description="Basic and acidic residues" evidence="7">
    <location>
        <begin position="625"/>
        <end position="649"/>
    </location>
</feature>
<feature type="domain" description="CNA-B" evidence="10">
    <location>
        <begin position="431"/>
        <end position="514"/>
    </location>
</feature>
<keyword evidence="13" id="KW-0176">Collagen</keyword>
<evidence type="ECO:0000256" key="2">
    <source>
        <dbReference type="ARBA" id="ARBA00007257"/>
    </source>
</evidence>
<accession>A0AAW3GJJ3</accession>
<dbReference type="Proteomes" id="UP000032278">
    <property type="component" value="Unassembled WGS sequence"/>
</dbReference>
<dbReference type="Gene3D" id="2.60.40.10">
    <property type="entry name" value="Immunoglobulins"/>
    <property type="match status" value="1"/>
</dbReference>
<dbReference type="PANTHER" id="PTHR36108">
    <property type="entry name" value="COLOSSIN-B-RELATED"/>
    <property type="match status" value="1"/>
</dbReference>
<evidence type="ECO:0000256" key="6">
    <source>
        <dbReference type="ARBA" id="ARBA00023088"/>
    </source>
</evidence>
<evidence type="ECO:0000256" key="8">
    <source>
        <dbReference type="SAM" id="Phobius"/>
    </source>
</evidence>
<evidence type="ECO:0000259" key="11">
    <source>
        <dbReference type="Pfam" id="PF17802"/>
    </source>
</evidence>
<evidence type="ECO:0000259" key="12">
    <source>
        <dbReference type="Pfam" id="PF17961"/>
    </source>
</evidence>
<feature type="region of interest" description="Disordered" evidence="7">
    <location>
        <begin position="625"/>
        <end position="672"/>
    </location>
</feature>
<dbReference type="InterPro" id="IPR011252">
    <property type="entry name" value="Fibrogen-bd_dom1"/>
</dbReference>
<feature type="domain" description="SpaA-like prealbumin fold" evidence="11">
    <location>
        <begin position="339"/>
        <end position="424"/>
    </location>
</feature>
<evidence type="ECO:0000313" key="14">
    <source>
        <dbReference type="Proteomes" id="UP000032278"/>
    </source>
</evidence>
<proteinExistence type="inferred from homology"/>
<keyword evidence="4" id="KW-0964">Secreted</keyword>
<evidence type="ECO:0000256" key="5">
    <source>
        <dbReference type="ARBA" id="ARBA00022729"/>
    </source>
</evidence>
<dbReference type="Gene3D" id="2.60.40.1280">
    <property type="match status" value="1"/>
</dbReference>
<dbReference type="AlphaFoldDB" id="A0AAW3GJJ3"/>
<dbReference type="CDD" id="cd00222">
    <property type="entry name" value="CollagenBindB"/>
    <property type="match status" value="2"/>
</dbReference>
<dbReference type="Pfam" id="PF17961">
    <property type="entry name" value="Big_8"/>
    <property type="match status" value="1"/>
</dbReference>
<evidence type="ECO:0000256" key="1">
    <source>
        <dbReference type="ARBA" id="ARBA00004168"/>
    </source>
</evidence>
<feature type="transmembrane region" description="Helical" evidence="8">
    <location>
        <begin position="683"/>
        <end position="701"/>
    </location>
</feature>
<dbReference type="GO" id="GO:0005518">
    <property type="term" value="F:collagen binding"/>
    <property type="evidence" value="ECO:0007669"/>
    <property type="project" value="InterPro"/>
</dbReference>
<feature type="domain" description="Collagen binding" evidence="9">
    <location>
        <begin position="199"/>
        <end position="319"/>
    </location>
</feature>
<sequence>MKGKVIQKQMTWILVFVMFLSVLMSRTIVFAENKDVKVNITSFNITNSSGVIPYGGYTSGMIFKLDYTWDASSHSDKLHEGDYFEIDLPDQFKFPKESSYCKFDVKAPNGEILGNAVVSPSSSGGGKVKVTFTSYVNDKYDIKGDMHLTARWNNTKYPIDKESVFEIVVGSFHQSITLKPESLPNYSDEVLRKVSGQTLTEEGYVRWRIRINAKKANLTDVVLTDTLSVKEPGSVDGIEYVDGQFILKELVIKDGKADEQNPVNVSDKIKLSQDKRTFTYNMGTLDGKAYILHYRSTYKAGLILKNKAELKATDIKKVVENQFVDSSASGGGQGNLTSKIKIVKVDRDNEETRLKNAKFRVTKKDGSTSFDMTTNDDGEAISTQLIPGEYIIKEIESPLHYLLDETEHVVTVTSDKLAVKVIKNNPEETEVKVKKQWIGKEKSDVTVILKADDIEVSRHTFSEPNWEHTFENLRKYKPGKTEEIVYTVEEENIPNGYTVSYSGNMKDGFVITNKEKESQIPWQPLTQSKTNLKVEKEWKGIDPKEAPEVTIYLVKNDVKTDKFIKLNKDNNWQGEFTNLDVVDDIKADKGNVYTIVEEGETKGKITLDGKEYKVTYTGGKVVNTKVEKPVKPEEPKDPQKPQEPKKPEMPKTPGTPGKKTPDVPKSSIQKTLPKTGDSLNFDLYLKLMILSVGMLFVVTTMKKRRKL</sequence>
<protein>
    <submittedName>
        <fullName evidence="13">Collagen-binding protein, peptidoglycan linked protein (LPXTG motif)</fullName>
    </submittedName>
</protein>
<keyword evidence="5" id="KW-0732">Signal</keyword>
<comment type="subcellular location">
    <subcellularLocation>
        <location evidence="1">Secreted</location>
        <location evidence="1">Cell wall</location>
        <topology evidence="1">Peptidoglycan-anchor</topology>
    </subcellularLocation>
</comment>
<dbReference type="InterPro" id="IPR008966">
    <property type="entry name" value="Adhesion_dom_sf"/>
</dbReference>
<dbReference type="PANTHER" id="PTHR36108:SF13">
    <property type="entry name" value="COLOSSIN-B-RELATED"/>
    <property type="match status" value="1"/>
</dbReference>
<evidence type="ECO:0000313" key="13">
    <source>
        <dbReference type="EMBL" id="KIS15240.1"/>
    </source>
</evidence>
<organism evidence="13 14">
    <name type="scientific">Streptococcus equi subsp. zooepidemicus Sz4is</name>
    <dbReference type="NCBI Taxonomy" id="1381082"/>
    <lineage>
        <taxon>Bacteria</taxon>
        <taxon>Bacillati</taxon>
        <taxon>Bacillota</taxon>
        <taxon>Bacilli</taxon>
        <taxon>Lactobacillales</taxon>
        <taxon>Streptococcaceae</taxon>
        <taxon>Streptococcus</taxon>
    </lineage>
</organism>